<dbReference type="InterPro" id="IPR050394">
    <property type="entry name" value="Homeobox_NK-like"/>
</dbReference>
<evidence type="ECO:0000256" key="5">
    <source>
        <dbReference type="PROSITE-ProRule" id="PRU00108"/>
    </source>
</evidence>
<keyword evidence="4 5" id="KW-0539">Nucleus</keyword>
<dbReference type="PANTHER" id="PTHR24340">
    <property type="entry name" value="HOMEOBOX PROTEIN NKX"/>
    <property type="match status" value="1"/>
</dbReference>
<keyword evidence="3 5" id="KW-0371">Homeobox</keyword>
<proteinExistence type="predicted"/>
<evidence type="ECO:0000256" key="7">
    <source>
        <dbReference type="SAM" id="MobiDB-lite"/>
    </source>
</evidence>
<keyword evidence="2 5" id="KW-0238">DNA-binding</keyword>
<feature type="domain" description="Homeobox" evidence="8">
    <location>
        <begin position="41"/>
        <end position="101"/>
    </location>
</feature>
<organism evidence="9 10">
    <name type="scientific">Rotaria magnacalcarata</name>
    <dbReference type="NCBI Taxonomy" id="392030"/>
    <lineage>
        <taxon>Eukaryota</taxon>
        <taxon>Metazoa</taxon>
        <taxon>Spiralia</taxon>
        <taxon>Gnathifera</taxon>
        <taxon>Rotifera</taxon>
        <taxon>Eurotatoria</taxon>
        <taxon>Bdelloidea</taxon>
        <taxon>Philodinida</taxon>
        <taxon>Philodinidae</taxon>
        <taxon>Rotaria</taxon>
    </lineage>
</organism>
<feature type="compositionally biased region" description="Basic and acidic residues" evidence="7">
    <location>
        <begin position="110"/>
        <end position="119"/>
    </location>
</feature>
<protein>
    <recommendedName>
        <fullName evidence="8">Homeobox domain-containing protein</fullName>
    </recommendedName>
</protein>
<sequence length="133" mass="14889">APIDHSQAAHYSDIVNGAPIDHSQAAHYSDIVNGNESMKDARRKSSRPTFTGHQIFALEKMFENTKYLAGTERSRLASQLAMSEAQVKVWFQNRRTKWRKKHAPEVHGGAGDKRTKQRNDGSIPIVESDSSLT</sequence>
<comment type="caution">
    <text evidence="9">The sequence shown here is derived from an EMBL/GenBank/DDBJ whole genome shotgun (WGS) entry which is preliminary data.</text>
</comment>
<evidence type="ECO:0000259" key="8">
    <source>
        <dbReference type="PROSITE" id="PS50071"/>
    </source>
</evidence>
<evidence type="ECO:0000256" key="6">
    <source>
        <dbReference type="RuleBase" id="RU000682"/>
    </source>
</evidence>
<dbReference type="AlphaFoldDB" id="A0A8S2PRQ2"/>
<feature type="non-terminal residue" evidence="9">
    <location>
        <position position="1"/>
    </location>
</feature>
<dbReference type="PROSITE" id="PS50071">
    <property type="entry name" value="HOMEOBOX_2"/>
    <property type="match status" value="1"/>
</dbReference>
<dbReference type="Gene3D" id="1.10.10.60">
    <property type="entry name" value="Homeodomain-like"/>
    <property type="match status" value="1"/>
</dbReference>
<dbReference type="Pfam" id="PF00046">
    <property type="entry name" value="Homeodomain"/>
    <property type="match status" value="1"/>
</dbReference>
<feature type="region of interest" description="Disordered" evidence="7">
    <location>
        <begin position="98"/>
        <end position="133"/>
    </location>
</feature>
<evidence type="ECO:0000256" key="3">
    <source>
        <dbReference type="ARBA" id="ARBA00023155"/>
    </source>
</evidence>
<evidence type="ECO:0000256" key="4">
    <source>
        <dbReference type="ARBA" id="ARBA00023242"/>
    </source>
</evidence>
<evidence type="ECO:0000256" key="1">
    <source>
        <dbReference type="ARBA" id="ARBA00004123"/>
    </source>
</evidence>
<accession>A0A8S2PRQ2</accession>
<dbReference type="SMART" id="SM00389">
    <property type="entry name" value="HOX"/>
    <property type="match status" value="1"/>
</dbReference>
<dbReference type="GO" id="GO:0005634">
    <property type="term" value="C:nucleus"/>
    <property type="evidence" value="ECO:0007669"/>
    <property type="project" value="UniProtKB-SubCell"/>
</dbReference>
<dbReference type="InterPro" id="IPR009057">
    <property type="entry name" value="Homeodomain-like_sf"/>
</dbReference>
<dbReference type="InterPro" id="IPR020479">
    <property type="entry name" value="HD_metazoa"/>
</dbReference>
<gene>
    <name evidence="9" type="ORF">SMN809_LOCUS15297</name>
</gene>
<name>A0A8S2PRQ2_9BILA</name>
<dbReference type="PRINTS" id="PR00024">
    <property type="entry name" value="HOMEOBOX"/>
</dbReference>
<comment type="subcellular location">
    <subcellularLocation>
        <location evidence="1 5 6">Nucleus</location>
    </subcellularLocation>
</comment>
<dbReference type="GO" id="GO:0030154">
    <property type="term" value="P:cell differentiation"/>
    <property type="evidence" value="ECO:0007669"/>
    <property type="project" value="TreeGrafter"/>
</dbReference>
<dbReference type="GO" id="GO:0000978">
    <property type="term" value="F:RNA polymerase II cis-regulatory region sequence-specific DNA binding"/>
    <property type="evidence" value="ECO:0007669"/>
    <property type="project" value="TreeGrafter"/>
</dbReference>
<dbReference type="SUPFAM" id="SSF46689">
    <property type="entry name" value="Homeodomain-like"/>
    <property type="match status" value="1"/>
</dbReference>
<dbReference type="CDD" id="cd00086">
    <property type="entry name" value="homeodomain"/>
    <property type="match status" value="1"/>
</dbReference>
<evidence type="ECO:0000256" key="2">
    <source>
        <dbReference type="ARBA" id="ARBA00023125"/>
    </source>
</evidence>
<feature type="DNA-binding region" description="Homeobox" evidence="5">
    <location>
        <begin position="43"/>
        <end position="102"/>
    </location>
</feature>
<dbReference type="Proteomes" id="UP000676336">
    <property type="component" value="Unassembled WGS sequence"/>
</dbReference>
<dbReference type="PROSITE" id="PS00027">
    <property type="entry name" value="HOMEOBOX_1"/>
    <property type="match status" value="1"/>
</dbReference>
<evidence type="ECO:0000313" key="9">
    <source>
        <dbReference type="EMBL" id="CAF4062944.1"/>
    </source>
</evidence>
<dbReference type="InterPro" id="IPR017970">
    <property type="entry name" value="Homeobox_CS"/>
</dbReference>
<dbReference type="EMBL" id="CAJOBI010006540">
    <property type="protein sequence ID" value="CAF4062944.1"/>
    <property type="molecule type" value="Genomic_DNA"/>
</dbReference>
<evidence type="ECO:0000313" key="10">
    <source>
        <dbReference type="Proteomes" id="UP000676336"/>
    </source>
</evidence>
<dbReference type="GO" id="GO:0000981">
    <property type="term" value="F:DNA-binding transcription factor activity, RNA polymerase II-specific"/>
    <property type="evidence" value="ECO:0007669"/>
    <property type="project" value="InterPro"/>
</dbReference>
<dbReference type="PANTHER" id="PTHR24340:SF35">
    <property type="entry name" value="HGTX, ISOFORM C"/>
    <property type="match status" value="1"/>
</dbReference>
<dbReference type="InterPro" id="IPR001356">
    <property type="entry name" value="HD"/>
</dbReference>
<reference evidence="9" key="1">
    <citation type="submission" date="2021-02" db="EMBL/GenBank/DDBJ databases">
        <authorList>
            <person name="Nowell W R."/>
        </authorList>
    </citation>
    <scope>NUCLEOTIDE SEQUENCE</scope>
</reference>